<evidence type="ECO:0000313" key="2">
    <source>
        <dbReference type="EMBL" id="KAJ6641612.1"/>
    </source>
</evidence>
<dbReference type="AlphaFoldDB" id="A0A9Q0N241"/>
<protein>
    <submittedName>
        <fullName evidence="2">Uncharacterized protein</fullName>
    </submittedName>
</protein>
<dbReference type="Proteomes" id="UP001151699">
    <property type="component" value="Chromosome B"/>
</dbReference>
<name>A0A9Q0N241_9DIPT</name>
<accession>A0A9Q0N241</accession>
<feature type="compositionally biased region" description="Polar residues" evidence="1">
    <location>
        <begin position="452"/>
        <end position="476"/>
    </location>
</feature>
<keyword evidence="3" id="KW-1185">Reference proteome</keyword>
<feature type="region of interest" description="Disordered" evidence="1">
    <location>
        <begin position="427"/>
        <end position="476"/>
    </location>
</feature>
<feature type="region of interest" description="Disordered" evidence="1">
    <location>
        <begin position="298"/>
        <end position="322"/>
    </location>
</feature>
<feature type="compositionally biased region" description="Basic residues" evidence="1">
    <location>
        <begin position="440"/>
        <end position="451"/>
    </location>
</feature>
<dbReference type="EMBL" id="WJQU01000002">
    <property type="protein sequence ID" value="KAJ6641612.1"/>
    <property type="molecule type" value="Genomic_DNA"/>
</dbReference>
<feature type="compositionally biased region" description="Acidic residues" evidence="1">
    <location>
        <begin position="299"/>
        <end position="322"/>
    </location>
</feature>
<evidence type="ECO:0000313" key="3">
    <source>
        <dbReference type="Proteomes" id="UP001151699"/>
    </source>
</evidence>
<organism evidence="2 3">
    <name type="scientific">Pseudolycoriella hygida</name>
    <dbReference type="NCBI Taxonomy" id="35572"/>
    <lineage>
        <taxon>Eukaryota</taxon>
        <taxon>Metazoa</taxon>
        <taxon>Ecdysozoa</taxon>
        <taxon>Arthropoda</taxon>
        <taxon>Hexapoda</taxon>
        <taxon>Insecta</taxon>
        <taxon>Pterygota</taxon>
        <taxon>Neoptera</taxon>
        <taxon>Endopterygota</taxon>
        <taxon>Diptera</taxon>
        <taxon>Nematocera</taxon>
        <taxon>Sciaroidea</taxon>
        <taxon>Sciaridae</taxon>
        <taxon>Pseudolycoriella</taxon>
    </lineage>
</organism>
<proteinExistence type="predicted"/>
<gene>
    <name evidence="2" type="ORF">Bhyg_06552</name>
</gene>
<sequence>MSLVLMLKQPNFKERKKSNFCKDYLETLLKIFLVDLDSSHKKTLQMAHTRVQIRFKNDSLARAWLAGVYPEQFRRTASVQQIQMCSVPQFDDAKRRVEAASKKTEKAQSLKTFSYIFAGITQIFRLQVAMLYDEILRSSQLLGLALKPTSVQSVLKRRTSDETSIEHSRKCKQRRMSVDKIDWKSFESIEIDIESTFQILRNDYVMNNDEISIAEVIESSEEEANDSDYFDAVDNVTTEYFLQIQELVAQGRSLLHLIEHEESGFSVTRESGLLDEERYAPIMEQECTSLSNIDRCMSESDDDIPCDDDPPDEGESGLLDEEAPIMQQECTSLSNIDRYMNESDDDIPCDDPSNKGESGLLDEECYAPIMQQEYTSLIDRYMNESDDDIPCDDGPSDIASVHVDETVSSLTLSSVQDFRNEVSSLAAAPVASSSPYIQPHHSRLTMKKRNRNGQPQEETSVQYGETSTSPQPCNERQVTFGGTIENGFGEMIPDEQDEPFCNEDDGITFMETYNDDEGVYAEILPTDSNLSISCNGDKDTIGEEVDVPNLPSVNNSQTVEPQCNYVSNDPIVDPQPMGKCIRPDSATVPRNVMQLLRKFITVQEETSHGGSQIGTLLKATENRKKFGMQGVLEKLFVLWNSGSHPIGMKDLMNPCKDKVAAASAFYAILELNSPRINLIQIEKCENSNQ</sequence>
<comment type="caution">
    <text evidence="2">The sequence shown here is derived from an EMBL/GenBank/DDBJ whole genome shotgun (WGS) entry which is preliminary data.</text>
</comment>
<reference evidence="2" key="1">
    <citation type="submission" date="2022-07" db="EMBL/GenBank/DDBJ databases">
        <authorList>
            <person name="Trinca V."/>
            <person name="Uliana J.V.C."/>
            <person name="Torres T.T."/>
            <person name="Ward R.J."/>
            <person name="Monesi N."/>
        </authorList>
    </citation>
    <scope>NUCLEOTIDE SEQUENCE</scope>
    <source>
        <strain evidence="2">HSMRA1968</strain>
        <tissue evidence="2">Whole embryos</tissue>
    </source>
</reference>
<dbReference type="OrthoDB" id="7784632at2759"/>
<evidence type="ECO:0000256" key="1">
    <source>
        <dbReference type="SAM" id="MobiDB-lite"/>
    </source>
</evidence>